<reference evidence="2" key="1">
    <citation type="submission" date="2023-07" db="EMBL/GenBank/DDBJ databases">
        <title>Chromosome-level genome assembly of Artemia franciscana.</title>
        <authorList>
            <person name="Jo E."/>
        </authorList>
    </citation>
    <scope>NUCLEOTIDE SEQUENCE</scope>
    <source>
        <tissue evidence="2">Whole body</tissue>
    </source>
</reference>
<comment type="caution">
    <text evidence="2">The sequence shown here is derived from an EMBL/GenBank/DDBJ whole genome shotgun (WGS) entry which is preliminary data.</text>
</comment>
<gene>
    <name evidence="2" type="ORF">QYM36_002082</name>
</gene>
<organism evidence="2 3">
    <name type="scientific">Artemia franciscana</name>
    <name type="common">Brine shrimp</name>
    <name type="synonym">Artemia sanfranciscana</name>
    <dbReference type="NCBI Taxonomy" id="6661"/>
    <lineage>
        <taxon>Eukaryota</taxon>
        <taxon>Metazoa</taxon>
        <taxon>Ecdysozoa</taxon>
        <taxon>Arthropoda</taxon>
        <taxon>Crustacea</taxon>
        <taxon>Branchiopoda</taxon>
        <taxon>Anostraca</taxon>
        <taxon>Artemiidae</taxon>
        <taxon>Artemia</taxon>
    </lineage>
</organism>
<evidence type="ECO:0000313" key="3">
    <source>
        <dbReference type="Proteomes" id="UP001187531"/>
    </source>
</evidence>
<evidence type="ECO:0000256" key="1">
    <source>
        <dbReference type="SAM" id="MobiDB-lite"/>
    </source>
</evidence>
<dbReference type="PANTHER" id="PTHR19446">
    <property type="entry name" value="REVERSE TRANSCRIPTASES"/>
    <property type="match status" value="1"/>
</dbReference>
<feature type="region of interest" description="Disordered" evidence="1">
    <location>
        <begin position="95"/>
        <end position="115"/>
    </location>
</feature>
<evidence type="ECO:0000313" key="2">
    <source>
        <dbReference type="EMBL" id="KAK2723619.1"/>
    </source>
</evidence>
<dbReference type="Proteomes" id="UP001187531">
    <property type="component" value="Unassembled WGS sequence"/>
</dbReference>
<dbReference type="EMBL" id="JAVRJZ010000004">
    <property type="protein sequence ID" value="KAK2723619.1"/>
    <property type="molecule type" value="Genomic_DNA"/>
</dbReference>
<accession>A0AA88I8X2</accession>
<sequence>MITNSNLLIYGFLQNGQPVYITAPSSVTRTQTQLSPTNYPTLNHLPDLSPMRINNRFPESWANDPDFPPLPQMEDCNENLSAINPFPAEGIITNSMSQCSSPRQNHSLNSSKVQNYEKRSQSVNNVYQLLKKEYIPDYEIFPVAVKVSLNENGKQFPEDSNVFKFLTSVVGHKKFAFEIFSKLEQKKDSWIKFLDGLDFRTPVTKTYTPIKKLLSRDSQESVNPPLVYKNRFLISDIDKANAAAENLASIVSVEDPFVEEVIAQKSKVKRMSQIDNNTPYNSRFSLQEMTTVIKSLPKTLPGDDGIYPYFIQNLPVDWVQILLGIINETWDHGLFPKSWKDGTVKLIPKQSKDKSKIENYRTITLLPVAGKYMNDLSSKD</sequence>
<keyword evidence="3" id="KW-1185">Reference proteome</keyword>
<proteinExistence type="predicted"/>
<protein>
    <submittedName>
        <fullName evidence="2">Uncharacterized protein</fullName>
    </submittedName>
</protein>
<name>A0AA88I8X2_ARTSF</name>
<dbReference type="AlphaFoldDB" id="A0AA88I8X2"/>
<feature type="compositionally biased region" description="Polar residues" evidence="1">
    <location>
        <begin position="95"/>
        <end position="114"/>
    </location>
</feature>